<dbReference type="Proteomes" id="UP000251186">
    <property type="component" value="Unassembled WGS sequence"/>
</dbReference>
<name>A0A2X1B5E8_BREVE</name>
<dbReference type="EMBL" id="UAQP01000005">
    <property type="protein sequence ID" value="SPU51858.1"/>
    <property type="molecule type" value="Genomic_DNA"/>
</dbReference>
<protein>
    <submittedName>
        <fullName evidence="1">Uncharacterized protein</fullName>
    </submittedName>
</protein>
<organism evidence="1 2">
    <name type="scientific">Brevundimonas vesicularis</name>
    <name type="common">Pseudomonas vesicularis</name>
    <dbReference type="NCBI Taxonomy" id="41276"/>
    <lineage>
        <taxon>Bacteria</taxon>
        <taxon>Pseudomonadati</taxon>
        <taxon>Pseudomonadota</taxon>
        <taxon>Alphaproteobacteria</taxon>
        <taxon>Caulobacterales</taxon>
        <taxon>Caulobacteraceae</taxon>
        <taxon>Brevundimonas</taxon>
    </lineage>
</organism>
<sequence>MQTAWRPLSTSNPAFESCDLTCTIAFAYGEDIIRVSYDAVGEFDPSRAANIVRNATSLLSKSSRPGS</sequence>
<evidence type="ECO:0000313" key="1">
    <source>
        <dbReference type="EMBL" id="SPU51858.1"/>
    </source>
</evidence>
<reference evidence="1 2" key="1">
    <citation type="submission" date="2018-06" db="EMBL/GenBank/DDBJ databases">
        <authorList>
            <consortium name="Pathogen Informatics"/>
            <person name="Doyle S."/>
        </authorList>
    </citation>
    <scope>NUCLEOTIDE SEQUENCE [LARGE SCALE GENOMIC DNA]</scope>
    <source>
        <strain evidence="1 2">NCTC11166</strain>
    </source>
</reference>
<dbReference type="AlphaFoldDB" id="A0A2X1B5E8"/>
<evidence type="ECO:0000313" key="2">
    <source>
        <dbReference type="Proteomes" id="UP000251186"/>
    </source>
</evidence>
<gene>
    <name evidence="1" type="ORF">NCTC11166_00168</name>
</gene>
<accession>A0A2X1B5E8</accession>
<proteinExistence type="predicted"/>